<accession>A0A9P0QBA4</accession>
<dbReference type="Proteomes" id="UP001152888">
    <property type="component" value="Unassembled WGS sequence"/>
</dbReference>
<gene>
    <name evidence="1" type="ORF">ACAOBT_LOCUS35357</name>
</gene>
<dbReference type="OrthoDB" id="2162425at2759"/>
<name>A0A9P0QBA4_ACAOB</name>
<keyword evidence="2" id="KW-1185">Reference proteome</keyword>
<dbReference type="AlphaFoldDB" id="A0A9P0QBA4"/>
<sequence>MIAQKLKLPLLMMNWQIRTFYQQYLQSSIS</sequence>
<evidence type="ECO:0000313" key="2">
    <source>
        <dbReference type="Proteomes" id="UP001152888"/>
    </source>
</evidence>
<dbReference type="EMBL" id="CAKOFQ010008893">
    <property type="protein sequence ID" value="CAH2016431.1"/>
    <property type="molecule type" value="Genomic_DNA"/>
</dbReference>
<proteinExistence type="predicted"/>
<protein>
    <submittedName>
        <fullName evidence="1">Uncharacterized protein</fullName>
    </submittedName>
</protein>
<evidence type="ECO:0000313" key="1">
    <source>
        <dbReference type="EMBL" id="CAH2016431.1"/>
    </source>
</evidence>
<comment type="caution">
    <text evidence="1">The sequence shown here is derived from an EMBL/GenBank/DDBJ whole genome shotgun (WGS) entry which is preliminary data.</text>
</comment>
<reference evidence="1" key="1">
    <citation type="submission" date="2022-03" db="EMBL/GenBank/DDBJ databases">
        <authorList>
            <person name="Sayadi A."/>
        </authorList>
    </citation>
    <scope>NUCLEOTIDE SEQUENCE</scope>
</reference>
<organism evidence="1 2">
    <name type="scientific">Acanthoscelides obtectus</name>
    <name type="common">Bean weevil</name>
    <name type="synonym">Bruchus obtectus</name>
    <dbReference type="NCBI Taxonomy" id="200917"/>
    <lineage>
        <taxon>Eukaryota</taxon>
        <taxon>Metazoa</taxon>
        <taxon>Ecdysozoa</taxon>
        <taxon>Arthropoda</taxon>
        <taxon>Hexapoda</taxon>
        <taxon>Insecta</taxon>
        <taxon>Pterygota</taxon>
        <taxon>Neoptera</taxon>
        <taxon>Endopterygota</taxon>
        <taxon>Coleoptera</taxon>
        <taxon>Polyphaga</taxon>
        <taxon>Cucujiformia</taxon>
        <taxon>Chrysomeloidea</taxon>
        <taxon>Chrysomelidae</taxon>
        <taxon>Bruchinae</taxon>
        <taxon>Bruchini</taxon>
        <taxon>Acanthoscelides</taxon>
    </lineage>
</organism>